<dbReference type="InterPro" id="IPR036318">
    <property type="entry name" value="FAD-bd_PCMH-like_sf"/>
</dbReference>
<dbReference type="FunFam" id="1.10.45.10:FF:000001">
    <property type="entry name" value="D-lactate dehydrogenase mitochondrial"/>
    <property type="match status" value="1"/>
</dbReference>
<keyword evidence="8" id="KW-1185">Reference proteome</keyword>
<dbReference type="Proteomes" id="UP000001441">
    <property type="component" value="Chromosome"/>
</dbReference>
<evidence type="ECO:0000259" key="6">
    <source>
        <dbReference type="PROSITE" id="PS51387"/>
    </source>
</evidence>
<dbReference type="eggNOG" id="COG0277">
    <property type="taxonomic scope" value="Bacteria"/>
</dbReference>
<proteinExistence type="inferred from homology"/>
<evidence type="ECO:0000256" key="2">
    <source>
        <dbReference type="ARBA" id="ARBA00008000"/>
    </source>
</evidence>
<protein>
    <submittedName>
        <fullName evidence="7">FAD linked oxidase domain protein</fullName>
    </submittedName>
</protein>
<dbReference type="GO" id="GO:0071949">
    <property type="term" value="F:FAD binding"/>
    <property type="evidence" value="ECO:0007669"/>
    <property type="project" value="InterPro"/>
</dbReference>
<dbReference type="InterPro" id="IPR016169">
    <property type="entry name" value="FAD-bd_PCMH_sub2"/>
</dbReference>
<comment type="similarity">
    <text evidence="2">Belongs to the FAD-binding oxidoreductase/transferase type 4 family.</text>
</comment>
<evidence type="ECO:0000256" key="4">
    <source>
        <dbReference type="ARBA" id="ARBA00022827"/>
    </source>
</evidence>
<dbReference type="InterPro" id="IPR016164">
    <property type="entry name" value="FAD-linked_Oxase-like_C"/>
</dbReference>
<dbReference type="SUPFAM" id="SSF56176">
    <property type="entry name" value="FAD-binding/transporter-associated domain-like"/>
    <property type="match status" value="1"/>
</dbReference>
<evidence type="ECO:0000256" key="5">
    <source>
        <dbReference type="ARBA" id="ARBA00023002"/>
    </source>
</evidence>
<dbReference type="InterPro" id="IPR016166">
    <property type="entry name" value="FAD-bd_PCMH"/>
</dbReference>
<evidence type="ECO:0000313" key="7">
    <source>
        <dbReference type="EMBL" id="ADC61089.1"/>
    </source>
</evidence>
<dbReference type="STRING" id="572477.Alvin_0120"/>
<keyword evidence="3" id="KW-0285">Flavoprotein</keyword>
<dbReference type="HOGENOM" id="CLU_017779_9_2_6"/>
<name>D3RVG2_ALLVD</name>
<dbReference type="FunFam" id="3.30.70.2740:FF:000001">
    <property type="entry name" value="D-lactate dehydrogenase mitochondrial"/>
    <property type="match status" value="1"/>
</dbReference>
<dbReference type="Pfam" id="PF01565">
    <property type="entry name" value="FAD_binding_4"/>
    <property type="match status" value="1"/>
</dbReference>
<dbReference type="InterPro" id="IPR051914">
    <property type="entry name" value="FAD-linked_OxidoTrans_Type4"/>
</dbReference>
<evidence type="ECO:0000313" key="8">
    <source>
        <dbReference type="Proteomes" id="UP000001441"/>
    </source>
</evidence>
<keyword evidence="5" id="KW-0560">Oxidoreductase</keyword>
<accession>D3RVG2</accession>
<dbReference type="Gene3D" id="1.10.45.10">
    <property type="entry name" value="Vanillyl-alcohol Oxidase, Chain A, domain 4"/>
    <property type="match status" value="1"/>
</dbReference>
<organism evidence="7 8">
    <name type="scientific">Allochromatium vinosum (strain ATCC 17899 / DSM 180 / NBRC 103801 / NCIMB 10441 / D)</name>
    <name type="common">Chromatium vinosum</name>
    <dbReference type="NCBI Taxonomy" id="572477"/>
    <lineage>
        <taxon>Bacteria</taxon>
        <taxon>Pseudomonadati</taxon>
        <taxon>Pseudomonadota</taxon>
        <taxon>Gammaproteobacteria</taxon>
        <taxon>Chromatiales</taxon>
        <taxon>Chromatiaceae</taxon>
        <taxon>Allochromatium</taxon>
    </lineage>
</organism>
<dbReference type="AlphaFoldDB" id="D3RVG2"/>
<keyword evidence="4" id="KW-0274">FAD</keyword>
<dbReference type="Pfam" id="PF02913">
    <property type="entry name" value="FAD-oxidase_C"/>
    <property type="match status" value="1"/>
</dbReference>
<dbReference type="InterPro" id="IPR004113">
    <property type="entry name" value="FAD-bd_oxidored_4_C"/>
</dbReference>
<sequence length="461" mass="48559">MPELTAGLRAELARIAGSGALLTDPADCWPYGYDNSRRQALPQAVVFARDEDQIAALVRLCAEAGLPLIARGLGTGTTGATVPDRGGVVLSFERMDQIKRIEPGDRLAVVEPGVTNARLQQAIAAEGFFWPPDPTSAPTCTIGGNLAYNSAGPRAVKYGTPRENTLGLRAVSGTGEVFHTGVLTTKGVVGYDLTRLIIGSEGTLALVTEATLKLTPLPEAKRTLRATYADIHSAALAVSAIMAQPVTPCALEIMDGSAIEMVSRYSELDLPDGAGALLMIEVDGPAACIQEAQRAVGEAARVAGLLELRLAETADEVAALWKTRKALSPALRHIAPKKINEDVVVPVSHMGAFIDGLEQLARETGIRIVNFGHAGNGNIHVNLLIDPDDAEEVARAAHCLDAVFALVLRLGGTLSGEHGVGLEKRDFVDRELDPVALRLMHAIKAQFDPAGILNPGKSLPG</sequence>
<dbReference type="InterPro" id="IPR016171">
    <property type="entry name" value="Vanillyl_alc_oxidase_C-sub2"/>
</dbReference>
<dbReference type="Gene3D" id="3.30.70.2740">
    <property type="match status" value="1"/>
</dbReference>
<comment type="cofactor">
    <cofactor evidence="1">
        <name>FAD</name>
        <dbReference type="ChEBI" id="CHEBI:57692"/>
    </cofactor>
</comment>
<dbReference type="PANTHER" id="PTHR42934:SF2">
    <property type="entry name" value="GLYCOLATE OXIDASE SUBUNIT GLCD"/>
    <property type="match status" value="1"/>
</dbReference>
<evidence type="ECO:0000256" key="3">
    <source>
        <dbReference type="ARBA" id="ARBA00022630"/>
    </source>
</evidence>
<dbReference type="OrthoDB" id="9811557at2"/>
<dbReference type="PANTHER" id="PTHR42934">
    <property type="entry name" value="GLYCOLATE OXIDASE SUBUNIT GLCD"/>
    <property type="match status" value="1"/>
</dbReference>
<dbReference type="RefSeq" id="WP_012969365.1">
    <property type="nucleotide sequence ID" value="NC_013851.1"/>
</dbReference>
<dbReference type="EMBL" id="CP001896">
    <property type="protein sequence ID" value="ADC61089.1"/>
    <property type="molecule type" value="Genomic_DNA"/>
</dbReference>
<dbReference type="Gene3D" id="3.30.465.10">
    <property type="match status" value="1"/>
</dbReference>
<dbReference type="InterPro" id="IPR006094">
    <property type="entry name" value="Oxid_FAD_bind_N"/>
</dbReference>
<feature type="domain" description="FAD-binding PCMH-type" evidence="6">
    <location>
        <begin position="38"/>
        <end position="217"/>
    </location>
</feature>
<reference evidence="7 8" key="1">
    <citation type="journal article" date="2011" name="Stand. Genomic Sci.">
        <title>Complete genome sequence of Allochromatium vinosum DSM 180(T).</title>
        <authorList>
            <person name="Weissgerber T."/>
            <person name="Zigann R."/>
            <person name="Bruce D."/>
            <person name="Chang Y.J."/>
            <person name="Detter J.C."/>
            <person name="Han C."/>
            <person name="Hauser L."/>
            <person name="Jeffries C.D."/>
            <person name="Land M."/>
            <person name="Munk A.C."/>
            <person name="Tapia R."/>
            <person name="Dahl C."/>
        </authorList>
    </citation>
    <scope>NUCLEOTIDE SEQUENCE [LARGE SCALE GENOMIC DNA]</scope>
    <source>
        <strain evidence="8">ATCC 17899 / DSM 180 / NBRC 103801 / NCIMB 10441 / D</strain>
    </source>
</reference>
<evidence type="ECO:0000256" key="1">
    <source>
        <dbReference type="ARBA" id="ARBA00001974"/>
    </source>
</evidence>
<dbReference type="SUPFAM" id="SSF55103">
    <property type="entry name" value="FAD-linked oxidases, C-terminal domain"/>
    <property type="match status" value="1"/>
</dbReference>
<dbReference type="PROSITE" id="PS51387">
    <property type="entry name" value="FAD_PCMH"/>
    <property type="match status" value="1"/>
</dbReference>
<gene>
    <name evidence="7" type="ordered locus">Alvin_0120</name>
</gene>
<dbReference type="KEGG" id="alv:Alvin_0120"/>
<dbReference type="GO" id="GO:0016491">
    <property type="term" value="F:oxidoreductase activity"/>
    <property type="evidence" value="ECO:0007669"/>
    <property type="project" value="UniProtKB-KW"/>
</dbReference>